<protein>
    <recommendedName>
        <fullName evidence="3">Motility protein</fullName>
    </recommendedName>
</protein>
<reference evidence="2" key="1">
    <citation type="journal article" date="2017" name="Genome Biol. Evol.">
        <title>Comparative Genomic Analysis Identifies a Campylobacter Clade Deficient in Selenium Metabolism.</title>
        <authorList>
            <person name="Miller W.G."/>
            <person name="Yee E."/>
            <person name="Lopes B.S."/>
            <person name="Chapman M.H."/>
            <person name="Huynh S."/>
            <person name="Bono J.L."/>
            <person name="Parker C.T."/>
            <person name="Strachan N.J.C."/>
            <person name="Forbes K.J."/>
        </authorList>
    </citation>
    <scope>NUCLEOTIDE SEQUENCE [LARGE SCALE GENOMIC DNA]</scope>
    <source>
        <strain evidence="2">NCTC 13004</strain>
    </source>
</reference>
<gene>
    <name evidence="1" type="ORF">CLAN_1100</name>
</gene>
<evidence type="ECO:0000313" key="1">
    <source>
        <dbReference type="EMBL" id="ARQ97835.1"/>
    </source>
</evidence>
<sequence length="73" mass="7489">MLSGISGSADTQLAVSTSALKKSMDVEQTAMNNILNGTVGANNMQSPSSAAISNPTQFVQNEAAKAGRLDIYA</sequence>
<evidence type="ECO:0008006" key="3">
    <source>
        <dbReference type="Google" id="ProtNLM"/>
    </source>
</evidence>
<dbReference type="EMBL" id="CP015578">
    <property type="protein sequence ID" value="ARQ97835.1"/>
    <property type="molecule type" value="Genomic_DNA"/>
</dbReference>
<name>A0A1X9SNQ4_9BACT</name>
<dbReference type="Proteomes" id="UP000202031">
    <property type="component" value="Chromosome"/>
</dbReference>
<dbReference type="GeneID" id="46921571"/>
<organism evidence="1 2">
    <name type="scientific">Campylobacter lanienae NCTC 13004</name>
    <dbReference type="NCBI Taxonomy" id="1031753"/>
    <lineage>
        <taxon>Bacteria</taxon>
        <taxon>Pseudomonadati</taxon>
        <taxon>Campylobacterota</taxon>
        <taxon>Epsilonproteobacteria</taxon>
        <taxon>Campylobacterales</taxon>
        <taxon>Campylobacteraceae</taxon>
        <taxon>Campylobacter</taxon>
    </lineage>
</organism>
<reference evidence="2" key="2">
    <citation type="journal article" date="2017" name="Genome Biol. Evol.">
        <title>Comparative genomic analysis identifies a Campylobacter clade deficient in selenium metabolism.</title>
        <authorList>
            <person name="Miller W.G."/>
            <person name="Yee E."/>
            <person name="Lopes B.S."/>
            <person name="Chapman M.H."/>
            <person name="Huynh S."/>
            <person name="Bono J.L."/>
            <person name="Parker C.T."/>
            <person name="Strachan N.J.C."/>
            <person name="Forbes K.J."/>
        </authorList>
    </citation>
    <scope>NUCLEOTIDE SEQUENCE [LARGE SCALE GENOMIC DNA]</scope>
    <source>
        <strain evidence="2">NCTC 13004</strain>
    </source>
</reference>
<dbReference type="AlphaFoldDB" id="A0A1X9SNQ4"/>
<dbReference type="RefSeq" id="WP_096017010.1">
    <property type="nucleotide sequence ID" value="NZ_CP015578.1"/>
</dbReference>
<evidence type="ECO:0000313" key="2">
    <source>
        <dbReference type="Proteomes" id="UP000202031"/>
    </source>
</evidence>
<accession>A0A1X9SNQ4</accession>
<proteinExistence type="predicted"/>
<dbReference type="KEGG" id="clx:CLAN_1100"/>